<name>A0A3D5IZV1_9FLAO</name>
<accession>A0A3D5IZV1</accession>
<evidence type="ECO:0000313" key="2">
    <source>
        <dbReference type="Proteomes" id="UP000264330"/>
    </source>
</evidence>
<organism evidence="1 2">
    <name type="scientific">Zunongwangia profunda</name>
    <dbReference type="NCBI Taxonomy" id="398743"/>
    <lineage>
        <taxon>Bacteria</taxon>
        <taxon>Pseudomonadati</taxon>
        <taxon>Bacteroidota</taxon>
        <taxon>Flavobacteriia</taxon>
        <taxon>Flavobacteriales</taxon>
        <taxon>Flavobacteriaceae</taxon>
        <taxon>Zunongwangia</taxon>
    </lineage>
</organism>
<dbReference type="RefSeq" id="WP_013072682.1">
    <property type="nucleotide sequence ID" value="NZ_CALFQJ010000166.1"/>
</dbReference>
<comment type="caution">
    <text evidence="1">The sequence shown here is derived from an EMBL/GenBank/DDBJ whole genome shotgun (WGS) entry which is preliminary data.</text>
</comment>
<reference evidence="1 2" key="1">
    <citation type="journal article" date="2018" name="Nat. Biotechnol.">
        <title>A standardized bacterial taxonomy based on genome phylogeny substantially revises the tree of life.</title>
        <authorList>
            <person name="Parks D.H."/>
            <person name="Chuvochina M."/>
            <person name="Waite D.W."/>
            <person name="Rinke C."/>
            <person name="Skarshewski A."/>
            <person name="Chaumeil P.A."/>
            <person name="Hugenholtz P."/>
        </authorList>
    </citation>
    <scope>NUCLEOTIDE SEQUENCE [LARGE SCALE GENOMIC DNA]</scope>
    <source>
        <strain evidence="1">UBA9359</strain>
    </source>
</reference>
<dbReference type="AlphaFoldDB" id="A0A3D5IZV1"/>
<sequence>MNENNLISEYAQILDIYLNKFGLSTLDIAYLAKVNKKTIDTVLAKSGGIELYTLEAISQVFGLRYFEFGDPSFKIPTFNSLPEHTKIRIAFRKQEGLYHEKSYEKRFLNEKIIVILAKYSKGDEFLSEHIVNQLIEDFKEKVNASEVSKRLVNSLNEYILQTKKAYTRKGKRGRKPFYYKIIKGISKKDLALAKEKIK</sequence>
<proteinExistence type="predicted"/>
<evidence type="ECO:0000313" key="1">
    <source>
        <dbReference type="EMBL" id="HCV81399.1"/>
    </source>
</evidence>
<protein>
    <submittedName>
        <fullName evidence="1">Uncharacterized protein</fullName>
    </submittedName>
</protein>
<dbReference type="Proteomes" id="UP000264330">
    <property type="component" value="Unassembled WGS sequence"/>
</dbReference>
<gene>
    <name evidence="1" type="ORF">DGQ38_10160</name>
</gene>
<dbReference type="EMBL" id="DPMF01000242">
    <property type="protein sequence ID" value="HCV81399.1"/>
    <property type="molecule type" value="Genomic_DNA"/>
</dbReference>